<dbReference type="AlphaFoldDB" id="A0A2M9A5E4"/>
<protein>
    <recommendedName>
        <fullName evidence="3">cellulase</fullName>
        <ecNumber evidence="3">3.2.1.4</ecNumber>
    </recommendedName>
</protein>
<keyword evidence="7" id="KW-0119">Carbohydrate metabolism</keyword>
<dbReference type="EC" id="3.2.1.4" evidence="3"/>
<feature type="signal peptide" evidence="8">
    <location>
        <begin position="1"/>
        <end position="20"/>
    </location>
</feature>
<dbReference type="GO" id="GO:0008810">
    <property type="term" value="F:cellulase activity"/>
    <property type="evidence" value="ECO:0007669"/>
    <property type="project" value="UniProtKB-EC"/>
</dbReference>
<evidence type="ECO:0000256" key="3">
    <source>
        <dbReference type="ARBA" id="ARBA00012601"/>
    </source>
</evidence>
<evidence type="ECO:0000256" key="4">
    <source>
        <dbReference type="ARBA" id="ARBA00022801"/>
    </source>
</evidence>
<comment type="catalytic activity">
    <reaction evidence="1">
        <text>Endohydrolysis of (1-&gt;4)-beta-D-glucosidic linkages in cellulose, lichenin and cereal beta-D-glucans.</text>
        <dbReference type="EC" id="3.2.1.4"/>
    </reaction>
</comment>
<comment type="caution">
    <text evidence="9">The sequence shown here is derived from an EMBL/GenBank/DDBJ whole genome shotgun (WGS) entry which is preliminary data.</text>
</comment>
<keyword evidence="7" id="KW-0624">Polysaccharide degradation</keyword>
<dbReference type="RefSeq" id="WP_100424961.1">
    <property type="nucleotide sequence ID" value="NZ_PGEX01000001.1"/>
</dbReference>
<evidence type="ECO:0000256" key="7">
    <source>
        <dbReference type="ARBA" id="ARBA00023326"/>
    </source>
</evidence>
<organism evidence="9 10">
    <name type="scientific">Hallerella succinigenes</name>
    <dbReference type="NCBI Taxonomy" id="1896222"/>
    <lineage>
        <taxon>Bacteria</taxon>
        <taxon>Pseudomonadati</taxon>
        <taxon>Fibrobacterota</taxon>
        <taxon>Fibrobacteria</taxon>
        <taxon>Fibrobacterales</taxon>
        <taxon>Fibrobacteraceae</taxon>
        <taxon>Hallerella</taxon>
    </lineage>
</organism>
<dbReference type="SUPFAM" id="SSF48208">
    <property type="entry name" value="Six-hairpin glycosidases"/>
    <property type="match status" value="1"/>
</dbReference>
<name>A0A2M9A5E4_9BACT</name>
<dbReference type="EMBL" id="PGEX01000001">
    <property type="protein sequence ID" value="PJJ40935.1"/>
    <property type="molecule type" value="Genomic_DNA"/>
</dbReference>
<dbReference type="OrthoDB" id="9803461at2"/>
<dbReference type="Pfam" id="PF01270">
    <property type="entry name" value="Glyco_hydro_8"/>
    <property type="match status" value="1"/>
</dbReference>
<sequence length="506" mass="54464">MNLNLCAGSLALLAAFGLSACGGDSASSPDPTLTSSATAYYSSVVTPINSSSSVYDGVSSSLEAALSSSSMAVISSSSSTPVATSSMNSAFIDAATGGTTSGVFPTTADQSVTSSLYDTWKAFHYITLNEEASRYPTWGAEFSTVFGAYTAQGMTAARVIWSTFNSASCTIAEASGSNMYKRGCTVSEGIGYGMLITLFEGDLEAFNALWVYNQAYRNSAYASGRGLMPWLVSSFGWDIPDVSSATDADLDIATSLVLAYYKTGNTGYLNDALTLINALWDNEVNTSNNLLYSGDTPTWKAAANPSYNLSYFSPVALRLFAVVDKNHDWKSVLDAQYAYMKKVQDAGTGVFPDWSDGEGNAINPPNNSAKTTYWTFNKESVRIPWRIAWDYYWFSDERAAEVLNTLNKFIMEKSNNDPASIPAVNYSWNLSVGADIQGQAVPVHWQAAWCATGMAGNSAEWLNSCTTLLNGTSMQTSASSYFPNILQMMYSQLLNGYYTKPSNMGI</sequence>
<evidence type="ECO:0000256" key="8">
    <source>
        <dbReference type="SAM" id="SignalP"/>
    </source>
</evidence>
<feature type="chain" id="PRO_5014683149" description="cellulase" evidence="8">
    <location>
        <begin position="21"/>
        <end position="506"/>
    </location>
</feature>
<evidence type="ECO:0000313" key="10">
    <source>
        <dbReference type="Proteomes" id="UP000231134"/>
    </source>
</evidence>
<dbReference type="InterPro" id="IPR002037">
    <property type="entry name" value="Glyco_hydro_8"/>
</dbReference>
<dbReference type="GO" id="GO:0030245">
    <property type="term" value="P:cellulose catabolic process"/>
    <property type="evidence" value="ECO:0007669"/>
    <property type="project" value="UniProtKB-KW"/>
</dbReference>
<comment type="similarity">
    <text evidence="2">Belongs to the glycosyl hydrolase 8 (cellulase D) family.</text>
</comment>
<proteinExistence type="inferred from homology"/>
<reference evidence="9 10" key="1">
    <citation type="submission" date="2017-11" db="EMBL/GenBank/DDBJ databases">
        <title>Animal gut microbial communities from fecal samples from Wisconsin, USA.</title>
        <authorList>
            <person name="Neumann A."/>
        </authorList>
    </citation>
    <scope>NUCLEOTIDE SEQUENCE [LARGE SCALE GENOMIC DNA]</scope>
    <source>
        <strain evidence="9 10">UWS3</strain>
    </source>
</reference>
<dbReference type="PRINTS" id="PR00735">
    <property type="entry name" value="GLHYDRLASE8"/>
</dbReference>
<keyword evidence="10" id="KW-1185">Reference proteome</keyword>
<evidence type="ECO:0000256" key="5">
    <source>
        <dbReference type="ARBA" id="ARBA00023001"/>
    </source>
</evidence>
<dbReference type="Gene3D" id="1.50.10.10">
    <property type="match status" value="1"/>
</dbReference>
<keyword evidence="8" id="KW-0732">Signal</keyword>
<dbReference type="Proteomes" id="UP000231134">
    <property type="component" value="Unassembled WGS sequence"/>
</dbReference>
<evidence type="ECO:0000256" key="6">
    <source>
        <dbReference type="ARBA" id="ARBA00023295"/>
    </source>
</evidence>
<keyword evidence="5" id="KW-0136">Cellulose degradation</keyword>
<evidence type="ECO:0000256" key="1">
    <source>
        <dbReference type="ARBA" id="ARBA00000966"/>
    </source>
</evidence>
<dbReference type="InterPro" id="IPR012341">
    <property type="entry name" value="6hp_glycosidase-like_sf"/>
</dbReference>
<keyword evidence="4 9" id="KW-0378">Hydrolase</keyword>
<evidence type="ECO:0000313" key="9">
    <source>
        <dbReference type="EMBL" id="PJJ40935.1"/>
    </source>
</evidence>
<dbReference type="InterPro" id="IPR008928">
    <property type="entry name" value="6-hairpin_glycosidase_sf"/>
</dbReference>
<gene>
    <name evidence="9" type="ORF">BGX16_0887</name>
</gene>
<keyword evidence="6" id="KW-0326">Glycosidase</keyword>
<accession>A0A2M9A5E4</accession>
<evidence type="ECO:0000256" key="2">
    <source>
        <dbReference type="ARBA" id="ARBA00009209"/>
    </source>
</evidence>